<dbReference type="GO" id="GO:0044718">
    <property type="term" value="P:siderophore transmembrane transport"/>
    <property type="evidence" value="ECO:0007669"/>
    <property type="project" value="TreeGrafter"/>
</dbReference>
<dbReference type="Proteomes" id="UP000238701">
    <property type="component" value="Unassembled WGS sequence"/>
</dbReference>
<evidence type="ECO:0000256" key="1">
    <source>
        <dbReference type="ARBA" id="ARBA00004571"/>
    </source>
</evidence>
<keyword evidence="6" id="KW-0998">Cell outer membrane</keyword>
<evidence type="ECO:0000259" key="8">
    <source>
        <dbReference type="Pfam" id="PF25183"/>
    </source>
</evidence>
<evidence type="ECO:0000256" key="5">
    <source>
        <dbReference type="ARBA" id="ARBA00023136"/>
    </source>
</evidence>
<feature type="signal peptide" evidence="7">
    <location>
        <begin position="1"/>
        <end position="25"/>
    </location>
</feature>
<keyword evidence="3" id="KW-1134">Transmembrane beta strand</keyword>
<dbReference type="Pfam" id="PF13620">
    <property type="entry name" value="CarboxypepD_reg"/>
    <property type="match status" value="1"/>
</dbReference>
<dbReference type="SUPFAM" id="SSF49452">
    <property type="entry name" value="Starch-binding domain-like"/>
    <property type="match status" value="1"/>
</dbReference>
<protein>
    <submittedName>
        <fullName evidence="9">Cna protein B-type domain, TonB-dependent Receptor Plug Domain protein</fullName>
    </submittedName>
</protein>
<feature type="chain" id="PRO_5015614426" evidence="7">
    <location>
        <begin position="26"/>
        <end position="1163"/>
    </location>
</feature>
<accession>A0A2U3LAC9</accession>
<keyword evidence="5" id="KW-0472">Membrane</keyword>
<evidence type="ECO:0000313" key="10">
    <source>
        <dbReference type="Proteomes" id="UP000238701"/>
    </source>
</evidence>
<reference evidence="10" key="1">
    <citation type="submission" date="2018-02" db="EMBL/GenBank/DDBJ databases">
        <authorList>
            <person name="Hausmann B."/>
        </authorList>
    </citation>
    <scope>NUCLEOTIDE SEQUENCE [LARGE SCALE GENOMIC DNA]</scope>
    <source>
        <strain evidence="10">Peat soil MAG SbA1</strain>
    </source>
</reference>
<keyword evidence="7" id="KW-0732">Signal</keyword>
<evidence type="ECO:0000256" key="6">
    <source>
        <dbReference type="ARBA" id="ARBA00023237"/>
    </source>
</evidence>
<dbReference type="EMBL" id="OMOD01000188">
    <property type="protein sequence ID" value="SPF48905.1"/>
    <property type="molecule type" value="Genomic_DNA"/>
</dbReference>
<dbReference type="PANTHER" id="PTHR30069:SF46">
    <property type="entry name" value="OAR PROTEIN"/>
    <property type="match status" value="1"/>
</dbReference>
<gene>
    <name evidence="9" type="ORF">SBA1_90041</name>
</gene>
<evidence type="ECO:0000313" key="9">
    <source>
        <dbReference type="EMBL" id="SPF48905.1"/>
    </source>
</evidence>
<keyword evidence="9" id="KW-0675">Receptor</keyword>
<dbReference type="GO" id="GO:0030246">
    <property type="term" value="F:carbohydrate binding"/>
    <property type="evidence" value="ECO:0007669"/>
    <property type="project" value="InterPro"/>
</dbReference>
<comment type="subcellular location">
    <subcellularLocation>
        <location evidence="1">Cell outer membrane</location>
        <topology evidence="1">Multi-pass membrane protein</topology>
    </subcellularLocation>
</comment>
<dbReference type="Gene3D" id="2.40.170.20">
    <property type="entry name" value="TonB-dependent receptor, beta-barrel domain"/>
    <property type="match status" value="1"/>
</dbReference>
<evidence type="ECO:0000256" key="3">
    <source>
        <dbReference type="ARBA" id="ARBA00022452"/>
    </source>
</evidence>
<dbReference type="InterPro" id="IPR013784">
    <property type="entry name" value="Carb-bd-like_fold"/>
</dbReference>
<dbReference type="AlphaFoldDB" id="A0A2U3LAC9"/>
<sequence length="1163" mass="124750">MRRLTLATLLAAAGIFCLIAPATQAQTATTGQVVGVVTDPSGFVVAGAKVVLTSDAGVRREAPTGGNGRYTFPLLDPGAYRLEVIQTGFASAQLEGIVVKITESTVVDVALKVATAPTTVMVTGESPLVQTESSARGTVIDESQVRDLPLPTRNFQQLLALTTGTSGSIQNSSDLGRGDAAVYVNGQRALSNSVVINGVDANSIGTGSMPNLAVPSIDSLQEFIVQTSMYDASAGRNAGGAVAAVTKSGSNKFHGDLYEFLRNTDLDGNNFFLNSEGTPRPTYDRNQFGGTLGGPLVKDRAWFFISYQGTRETNGTSLTNSLSTMFLPAFLGSERDPASLAALSMCYNPTFLGYVDPVAAAALTATLPNGQYMIPSIPGVTTGNCPTGASVSPVVQTIPSNSTYKEDQFNTNLDVKLNNSNRFFAKYFFAANRTVQALYDQFGDGNPLQAPGWPTEEDVDQRLLSVGVTSMITTHLLNEVRFGWSTIYGPGKPSQPITSTQLGIASPLSTLFPGMPTMSFTNMFTLGPSPLASNYAATNTYSGGDMMTWIKGRHTLKFGGEYKRQELDAPYFDVFPNGELFYLGFTGNPFGDFLAGLTGASVIGSGTNSLHNRANDFSAFFQDDWKVAPRLTLNLGLRYDYFGPTTETDGHFVGFDPTKAVTTPLLIPGLGLACPATPSTCGSVVTGGFVQAGNGNLPGFPKVGNGLVNPNYKNFGPRLGFAYQATDNGRVVVRGGYGIFFDRPNMRLYNSQLFNMPYEMMAAALATPNENPFVQVPQPSAFPLDPLSPSNAGIFPFGGYPAFLPVQFYGTTAPIDFPIPATGLYPDLKDWSIPYVQTFNLGVQTSFANNWMLDVGYVGSEGRKFPRLFSFNQANTPTTVFGFDLPALVPPSAGSLGGPFYPGFSNLTAPGLGSFLMESNSNSNYNSLQVTLNKRLAQGLQMLLSYTWSHSLDDYSGSDVSDIGVIPGNMVDEQSNYASSDFDRRQRFVASYLYNLPDAYHGGSGFAKKALNSWSLSGIVTLQSGMPFSIFGRADAFEATRADLVTGRTLASAIKSGNVEDRLSAYFDPTAFMLPPAFTPDWGQLGRNIIRGPKQINTDLSIMKFIPVTESQRVEFRAEFFNLFNNVNFANPVSIIYPSSNFGSIVSTSTGPRVIQFALKYAF</sequence>
<evidence type="ECO:0000256" key="4">
    <source>
        <dbReference type="ARBA" id="ARBA00022692"/>
    </source>
</evidence>
<dbReference type="PANTHER" id="PTHR30069">
    <property type="entry name" value="TONB-DEPENDENT OUTER MEMBRANE RECEPTOR"/>
    <property type="match status" value="1"/>
</dbReference>
<organism evidence="9 10">
    <name type="scientific">Candidatus Sulfotelmatobacter kueseliae</name>
    <dbReference type="NCBI Taxonomy" id="2042962"/>
    <lineage>
        <taxon>Bacteria</taxon>
        <taxon>Pseudomonadati</taxon>
        <taxon>Acidobacteriota</taxon>
        <taxon>Terriglobia</taxon>
        <taxon>Terriglobales</taxon>
        <taxon>Candidatus Korobacteraceae</taxon>
        <taxon>Candidatus Sulfotelmatobacter</taxon>
    </lineage>
</organism>
<dbReference type="InterPro" id="IPR036942">
    <property type="entry name" value="Beta-barrel_TonB_sf"/>
</dbReference>
<feature type="domain" description="TonB-dependent transporter Oar-like beta-barrel" evidence="8">
    <location>
        <begin position="245"/>
        <end position="1156"/>
    </location>
</feature>
<keyword evidence="2" id="KW-0813">Transport</keyword>
<dbReference type="SUPFAM" id="SSF56935">
    <property type="entry name" value="Porins"/>
    <property type="match status" value="1"/>
</dbReference>
<evidence type="ECO:0000256" key="7">
    <source>
        <dbReference type="SAM" id="SignalP"/>
    </source>
</evidence>
<evidence type="ECO:0000256" key="2">
    <source>
        <dbReference type="ARBA" id="ARBA00022448"/>
    </source>
</evidence>
<keyword evidence="4" id="KW-0812">Transmembrane</keyword>
<dbReference type="InterPro" id="IPR039426">
    <property type="entry name" value="TonB-dep_rcpt-like"/>
</dbReference>
<dbReference type="GO" id="GO:0009279">
    <property type="term" value="C:cell outer membrane"/>
    <property type="evidence" value="ECO:0007669"/>
    <property type="project" value="UniProtKB-SubCell"/>
</dbReference>
<dbReference type="InterPro" id="IPR057601">
    <property type="entry name" value="Oar-like_b-barrel"/>
</dbReference>
<dbReference type="Pfam" id="PF25183">
    <property type="entry name" value="OMP_b-brl_4"/>
    <property type="match status" value="1"/>
</dbReference>
<name>A0A2U3LAC9_9BACT</name>
<dbReference type="GO" id="GO:0015344">
    <property type="term" value="F:siderophore uptake transmembrane transporter activity"/>
    <property type="evidence" value="ECO:0007669"/>
    <property type="project" value="TreeGrafter"/>
</dbReference>
<dbReference type="Gene3D" id="2.60.40.1120">
    <property type="entry name" value="Carboxypeptidase-like, regulatory domain"/>
    <property type="match status" value="1"/>
</dbReference>
<proteinExistence type="predicted"/>